<comment type="function">
    <text evidence="4">tRNA methylase which 2'-O-methylates cytidine(4) in tRNA(Pro) and tRNA(Gly)(GCC), and adenosine(4) in tRNA(His).</text>
</comment>
<comment type="catalytic activity">
    <reaction evidence="4">
        <text>cytidine(4) in tRNA(Gly)(GCC) + S-adenosyl-L-methionine = 2'-O-methylcytidine(4) in tRNA(Gly)(GCC) + S-adenosyl-L-homocysteine + H(+)</text>
        <dbReference type="Rhea" id="RHEA:43192"/>
        <dbReference type="Rhea" id="RHEA-COMP:10399"/>
        <dbReference type="Rhea" id="RHEA-COMP:10400"/>
        <dbReference type="ChEBI" id="CHEBI:15378"/>
        <dbReference type="ChEBI" id="CHEBI:57856"/>
        <dbReference type="ChEBI" id="CHEBI:59789"/>
        <dbReference type="ChEBI" id="CHEBI:74495"/>
        <dbReference type="ChEBI" id="CHEBI:82748"/>
        <dbReference type="EC" id="2.1.1.225"/>
    </reaction>
</comment>
<dbReference type="Pfam" id="PF11722">
    <property type="entry name" value="zf-TRM13_CCCH"/>
    <property type="match status" value="1"/>
</dbReference>
<name>A0AAQ4EBN0_AMBAM</name>
<dbReference type="Pfam" id="PF05253">
    <property type="entry name" value="zf-U11-48K"/>
    <property type="match status" value="1"/>
</dbReference>
<evidence type="ECO:0000256" key="3">
    <source>
        <dbReference type="ARBA" id="ARBA00022833"/>
    </source>
</evidence>
<protein>
    <recommendedName>
        <fullName evidence="4">tRNA:m(4)X modification enzyme TRM13</fullName>
        <ecNumber evidence="4">2.1.1.225</ecNumber>
    </recommendedName>
</protein>
<dbReference type="PROSITE" id="PS51800">
    <property type="entry name" value="ZF_CHHC_U11_48K"/>
    <property type="match status" value="1"/>
</dbReference>
<sequence length="158" mass="17830">MVGSSYLEKQRTLRQVLTRIFSLHRESSAEHRHGSACCGRRRRELGVEPRFRTAQRAACATMSDTQCAFIVPKKGRRCRLRQVSGSRYCGEHIVLSSSEDSGHDRIVCPLDSTHTCSAALLSQHLKKCNAKRKENHVRVSSFVTLRNGLLMSLFSELV</sequence>
<dbReference type="InterPro" id="IPR022776">
    <property type="entry name" value="TRM13/UPF0224_CHHC_Znf_dom"/>
</dbReference>
<accession>A0AAQ4EBN0</accession>
<evidence type="ECO:0000256" key="2">
    <source>
        <dbReference type="ARBA" id="ARBA00022771"/>
    </source>
</evidence>
<dbReference type="GO" id="GO:0030488">
    <property type="term" value="P:tRNA methylation"/>
    <property type="evidence" value="ECO:0007669"/>
    <property type="project" value="InterPro"/>
</dbReference>
<keyword evidence="4" id="KW-0489">Methyltransferase</keyword>
<dbReference type="GO" id="GO:0008270">
    <property type="term" value="F:zinc ion binding"/>
    <property type="evidence" value="ECO:0007669"/>
    <property type="project" value="UniProtKB-KW"/>
</dbReference>
<dbReference type="EMBL" id="JARKHS020018735">
    <property type="protein sequence ID" value="KAK8772165.1"/>
    <property type="molecule type" value="Genomic_DNA"/>
</dbReference>
<keyword evidence="7" id="KW-1185">Reference proteome</keyword>
<keyword evidence="4" id="KW-0819">tRNA processing</keyword>
<keyword evidence="2 4" id="KW-0863">Zinc-finger</keyword>
<comment type="caution">
    <text evidence="6">The sequence shown here is derived from an EMBL/GenBank/DDBJ whole genome shotgun (WGS) entry which is preliminary data.</text>
</comment>
<comment type="catalytic activity">
    <reaction evidence="4">
        <text>adenosine(4) in tRNA(His) + S-adenosyl-L-methionine = 2'-O-methyladenosine(4) in tRNA(His) + S-adenosyl-L-homocysteine + H(+)</text>
        <dbReference type="Rhea" id="RHEA:43196"/>
        <dbReference type="Rhea" id="RHEA-COMP:10401"/>
        <dbReference type="Rhea" id="RHEA-COMP:10402"/>
        <dbReference type="ChEBI" id="CHEBI:15378"/>
        <dbReference type="ChEBI" id="CHEBI:57856"/>
        <dbReference type="ChEBI" id="CHEBI:59789"/>
        <dbReference type="ChEBI" id="CHEBI:74411"/>
        <dbReference type="ChEBI" id="CHEBI:74477"/>
        <dbReference type="EC" id="2.1.1.225"/>
    </reaction>
</comment>
<dbReference type="InterPro" id="IPR039044">
    <property type="entry name" value="Trm13"/>
</dbReference>
<evidence type="ECO:0000256" key="1">
    <source>
        <dbReference type="ARBA" id="ARBA00022723"/>
    </source>
</evidence>
<dbReference type="PANTHER" id="PTHR12998:SF0">
    <property type="entry name" value="TRNA:M(4)X MODIFICATION ENZYME TRM13 HOMOLOG"/>
    <property type="match status" value="1"/>
</dbReference>
<gene>
    <name evidence="6" type="ORF">V5799_024592</name>
</gene>
<dbReference type="GO" id="GO:0106050">
    <property type="term" value="F:tRNA 2'-O-methyltransferase activity"/>
    <property type="evidence" value="ECO:0007669"/>
    <property type="project" value="UniProtKB-UniRule"/>
</dbReference>
<evidence type="ECO:0000313" key="6">
    <source>
        <dbReference type="EMBL" id="KAK8772165.1"/>
    </source>
</evidence>
<comment type="similarity">
    <text evidence="4">Belongs to the methyltransferase TRM13 family.</text>
</comment>
<proteinExistence type="inferred from homology"/>
<dbReference type="AlphaFoldDB" id="A0AAQ4EBN0"/>
<dbReference type="InterPro" id="IPR021721">
    <property type="entry name" value="Znf_CCCH-type_TRM13"/>
</dbReference>
<feature type="domain" description="CHHC U11-48K-type" evidence="5">
    <location>
        <begin position="105"/>
        <end position="132"/>
    </location>
</feature>
<dbReference type="PANTHER" id="PTHR12998">
    <property type="entry name" value="TRNA:M(4)X MODIFICATION ENZYME TRM13 HOMOLOG"/>
    <property type="match status" value="1"/>
</dbReference>
<dbReference type="EC" id="2.1.1.225" evidence="4"/>
<keyword evidence="4" id="KW-0949">S-adenosyl-L-methionine</keyword>
<keyword evidence="3 4" id="KW-0862">Zinc</keyword>
<comment type="catalytic activity">
    <reaction evidence="4">
        <text>cytidine(4) in tRNA(Pro) + S-adenosyl-L-methionine = 2'-O-methylcytidine(4) in tRNA(Pro) + S-adenosyl-L-homocysteine + H(+)</text>
        <dbReference type="Rhea" id="RHEA:32767"/>
        <dbReference type="Rhea" id="RHEA-COMP:10397"/>
        <dbReference type="Rhea" id="RHEA-COMP:10398"/>
        <dbReference type="ChEBI" id="CHEBI:15378"/>
        <dbReference type="ChEBI" id="CHEBI:57856"/>
        <dbReference type="ChEBI" id="CHEBI:59789"/>
        <dbReference type="ChEBI" id="CHEBI:74495"/>
        <dbReference type="ChEBI" id="CHEBI:82748"/>
        <dbReference type="EC" id="2.1.1.225"/>
    </reaction>
</comment>
<evidence type="ECO:0000256" key="4">
    <source>
        <dbReference type="RuleBase" id="RU367103"/>
    </source>
</evidence>
<reference evidence="6 7" key="1">
    <citation type="journal article" date="2023" name="Arcadia Sci">
        <title>De novo assembly of a long-read Amblyomma americanum tick genome.</title>
        <authorList>
            <person name="Chou S."/>
            <person name="Poskanzer K.E."/>
            <person name="Rollins M."/>
            <person name="Thuy-Boun P.S."/>
        </authorList>
    </citation>
    <scope>NUCLEOTIDE SEQUENCE [LARGE SCALE GENOMIC DNA]</scope>
    <source>
        <strain evidence="6">F_SG_1</strain>
        <tissue evidence="6">Salivary glands</tissue>
    </source>
</reference>
<organism evidence="6 7">
    <name type="scientific">Amblyomma americanum</name>
    <name type="common">Lone star tick</name>
    <dbReference type="NCBI Taxonomy" id="6943"/>
    <lineage>
        <taxon>Eukaryota</taxon>
        <taxon>Metazoa</taxon>
        <taxon>Ecdysozoa</taxon>
        <taxon>Arthropoda</taxon>
        <taxon>Chelicerata</taxon>
        <taxon>Arachnida</taxon>
        <taxon>Acari</taxon>
        <taxon>Parasitiformes</taxon>
        <taxon>Ixodida</taxon>
        <taxon>Ixodoidea</taxon>
        <taxon>Ixodidae</taxon>
        <taxon>Amblyomminae</taxon>
        <taxon>Amblyomma</taxon>
    </lineage>
</organism>
<evidence type="ECO:0000259" key="5">
    <source>
        <dbReference type="PROSITE" id="PS51800"/>
    </source>
</evidence>
<dbReference type="Proteomes" id="UP001321473">
    <property type="component" value="Unassembled WGS sequence"/>
</dbReference>
<keyword evidence="1 4" id="KW-0479">Metal-binding</keyword>
<keyword evidence="4" id="KW-0808">Transferase</keyword>
<evidence type="ECO:0000313" key="7">
    <source>
        <dbReference type="Proteomes" id="UP001321473"/>
    </source>
</evidence>